<name>A0ABR1HHT7_9HYPO</name>
<feature type="compositionally biased region" description="Acidic residues" evidence="1">
    <location>
        <begin position="74"/>
        <end position="89"/>
    </location>
</feature>
<feature type="region of interest" description="Disordered" evidence="1">
    <location>
        <begin position="27"/>
        <end position="181"/>
    </location>
</feature>
<evidence type="ECO:0000313" key="3">
    <source>
        <dbReference type="Proteomes" id="UP001498421"/>
    </source>
</evidence>
<evidence type="ECO:0000256" key="1">
    <source>
        <dbReference type="SAM" id="MobiDB-lite"/>
    </source>
</evidence>
<feature type="region of interest" description="Disordered" evidence="1">
    <location>
        <begin position="216"/>
        <end position="275"/>
    </location>
</feature>
<feature type="compositionally biased region" description="Basic and acidic residues" evidence="1">
    <location>
        <begin position="119"/>
        <end position="138"/>
    </location>
</feature>
<comment type="caution">
    <text evidence="2">The sequence shown here is derived from an EMBL/GenBank/DDBJ whole genome shotgun (WGS) entry which is preliminary data.</text>
</comment>
<gene>
    <name evidence="2" type="ORF">QQZ08_010268</name>
</gene>
<keyword evidence="3" id="KW-1185">Reference proteome</keyword>
<dbReference type="EMBL" id="JAZAVK010000130">
    <property type="protein sequence ID" value="KAK7420733.1"/>
    <property type="molecule type" value="Genomic_DNA"/>
</dbReference>
<evidence type="ECO:0000313" key="2">
    <source>
        <dbReference type="EMBL" id="KAK7420733.1"/>
    </source>
</evidence>
<dbReference type="Proteomes" id="UP001498421">
    <property type="component" value="Unassembled WGS sequence"/>
</dbReference>
<feature type="compositionally biased region" description="Basic and acidic residues" evidence="1">
    <location>
        <begin position="55"/>
        <end position="73"/>
    </location>
</feature>
<feature type="compositionally biased region" description="Low complexity" evidence="1">
    <location>
        <begin position="101"/>
        <end position="118"/>
    </location>
</feature>
<reference evidence="2 3" key="1">
    <citation type="journal article" date="2025" name="Microbiol. Resour. Announc.">
        <title>Draft genome sequences for Neonectria magnoliae and Neonectria punicea, canker pathogens of Liriodendron tulipifera and Acer saccharum in West Virginia.</title>
        <authorList>
            <person name="Petronek H.M."/>
            <person name="Kasson M.T."/>
            <person name="Metheny A.M."/>
            <person name="Stauder C.M."/>
            <person name="Lovett B."/>
            <person name="Lynch S.C."/>
            <person name="Garnas J.R."/>
            <person name="Kasson L.R."/>
            <person name="Stajich J.E."/>
        </authorList>
    </citation>
    <scope>NUCLEOTIDE SEQUENCE [LARGE SCALE GENOMIC DNA]</scope>
    <source>
        <strain evidence="2 3">NRRL 64651</strain>
    </source>
</reference>
<protein>
    <submittedName>
        <fullName evidence="2">Uncharacterized protein</fullName>
    </submittedName>
</protein>
<sequence length="363" mass="39224">MAILKSFRPKFPVLPAAQPTVILISDDDSEVGNEYNCGVATGANVDDTNDDEAKDDASEGREGHANSGDTRDGDVDDEEVSDDAAEDSDGSSSPTSDEDTNAGNDVDAGDDASAVGDSSDYKTRGRHDAVDAVARDDTPVEDAIDSNVHDEPDGGDTADGVASNNATTVDEASNSDRNDGIDAAVDAADCDEGVAVEFAAIRSWLDRLEAKLNPSSGISQAISPRGKRKQTVPAMPRPKRQREYREVNNSSSSSRVRRKQNAPTTSSPKRQKKDCEVSLMATRAWVQSEDEAEGWEYTWRRGRGGHGGCWIRDHRAGIREEVDGEFLLCYSSDLAVEARANADWLPLVVRWNDEAEVFEGMQH</sequence>
<accession>A0ABR1HHT7</accession>
<feature type="compositionally biased region" description="Polar residues" evidence="1">
    <location>
        <begin position="162"/>
        <end position="172"/>
    </location>
</feature>
<proteinExistence type="predicted"/>
<organism evidence="2 3">
    <name type="scientific">Neonectria magnoliae</name>
    <dbReference type="NCBI Taxonomy" id="2732573"/>
    <lineage>
        <taxon>Eukaryota</taxon>
        <taxon>Fungi</taxon>
        <taxon>Dikarya</taxon>
        <taxon>Ascomycota</taxon>
        <taxon>Pezizomycotina</taxon>
        <taxon>Sordariomycetes</taxon>
        <taxon>Hypocreomycetidae</taxon>
        <taxon>Hypocreales</taxon>
        <taxon>Nectriaceae</taxon>
        <taxon>Neonectria</taxon>
    </lineage>
</organism>